<comment type="caution">
    <text evidence="1">The sequence shown here is derived from an EMBL/GenBank/DDBJ whole genome shotgun (WGS) entry which is preliminary data.</text>
</comment>
<sequence>MNNKLDRIEQSKPKMSRACEADPFVACSFPSAVLLDRNRNDNGLIRNVAFGQIMLDTKSCGLEAALG</sequence>
<dbReference type="AlphaFoldDB" id="A0AAD8L4Z7"/>
<gene>
    <name evidence="1" type="ORF">QVD17_10039</name>
</gene>
<name>A0AAD8L4Z7_TARER</name>
<accession>A0AAD8L4Z7</accession>
<evidence type="ECO:0000313" key="1">
    <source>
        <dbReference type="EMBL" id="KAK1433133.1"/>
    </source>
</evidence>
<dbReference type="EMBL" id="JAUHHV010000002">
    <property type="protein sequence ID" value="KAK1433133.1"/>
    <property type="molecule type" value="Genomic_DNA"/>
</dbReference>
<proteinExistence type="predicted"/>
<keyword evidence="2" id="KW-1185">Reference proteome</keyword>
<reference evidence="1" key="1">
    <citation type="journal article" date="2023" name="bioRxiv">
        <title>Improved chromosome-level genome assembly for marigold (Tagetes erecta).</title>
        <authorList>
            <person name="Jiang F."/>
            <person name="Yuan L."/>
            <person name="Wang S."/>
            <person name="Wang H."/>
            <person name="Xu D."/>
            <person name="Wang A."/>
            <person name="Fan W."/>
        </authorList>
    </citation>
    <scope>NUCLEOTIDE SEQUENCE</scope>
    <source>
        <strain evidence="1">WSJ</strain>
        <tissue evidence="1">Leaf</tissue>
    </source>
</reference>
<evidence type="ECO:0000313" key="2">
    <source>
        <dbReference type="Proteomes" id="UP001229421"/>
    </source>
</evidence>
<organism evidence="1 2">
    <name type="scientific">Tagetes erecta</name>
    <name type="common">African marigold</name>
    <dbReference type="NCBI Taxonomy" id="13708"/>
    <lineage>
        <taxon>Eukaryota</taxon>
        <taxon>Viridiplantae</taxon>
        <taxon>Streptophyta</taxon>
        <taxon>Embryophyta</taxon>
        <taxon>Tracheophyta</taxon>
        <taxon>Spermatophyta</taxon>
        <taxon>Magnoliopsida</taxon>
        <taxon>eudicotyledons</taxon>
        <taxon>Gunneridae</taxon>
        <taxon>Pentapetalae</taxon>
        <taxon>asterids</taxon>
        <taxon>campanulids</taxon>
        <taxon>Asterales</taxon>
        <taxon>Asteraceae</taxon>
        <taxon>Asteroideae</taxon>
        <taxon>Heliantheae alliance</taxon>
        <taxon>Tageteae</taxon>
        <taxon>Tagetes</taxon>
    </lineage>
</organism>
<protein>
    <submittedName>
        <fullName evidence="1">Uncharacterized protein</fullName>
    </submittedName>
</protein>
<dbReference type="Proteomes" id="UP001229421">
    <property type="component" value="Unassembled WGS sequence"/>
</dbReference>